<evidence type="ECO:0000313" key="7">
    <source>
        <dbReference type="Proteomes" id="UP000287853"/>
    </source>
</evidence>
<keyword evidence="7" id="KW-1185">Reference proteome</keyword>
<feature type="transmembrane region" description="Helical" evidence="5">
    <location>
        <begin position="6"/>
        <end position="25"/>
    </location>
</feature>
<proteinExistence type="predicted"/>
<dbReference type="GO" id="GO:0009403">
    <property type="term" value="P:toxin biosynthetic process"/>
    <property type="evidence" value="ECO:0007669"/>
    <property type="project" value="InterPro"/>
</dbReference>
<dbReference type="Proteomes" id="UP000287853">
    <property type="component" value="Unassembled WGS sequence"/>
</dbReference>
<dbReference type="EMBL" id="MTKO01000082">
    <property type="protein sequence ID" value="RWX45120.1"/>
    <property type="molecule type" value="Genomic_DNA"/>
</dbReference>
<dbReference type="GO" id="GO:0016020">
    <property type="term" value="C:membrane"/>
    <property type="evidence" value="ECO:0007669"/>
    <property type="project" value="UniProtKB-SubCell"/>
</dbReference>
<comment type="subcellular location">
    <subcellularLocation>
        <location evidence="1">Membrane</location>
        <topology evidence="1">Multi-pass membrane protein</topology>
    </subcellularLocation>
</comment>
<evidence type="ECO:0000313" key="6">
    <source>
        <dbReference type="EMBL" id="RWX45120.1"/>
    </source>
</evidence>
<keyword evidence="4 5" id="KW-0472">Membrane</keyword>
<dbReference type="InterPro" id="IPR003825">
    <property type="entry name" value="Colicin-V_CvpA"/>
</dbReference>
<feature type="transmembrane region" description="Helical" evidence="5">
    <location>
        <begin position="163"/>
        <end position="185"/>
    </location>
</feature>
<comment type="caution">
    <text evidence="6">The sequence shown here is derived from an EMBL/GenBank/DDBJ whole genome shotgun (WGS) entry which is preliminary data.</text>
</comment>
<evidence type="ECO:0000256" key="4">
    <source>
        <dbReference type="ARBA" id="ARBA00023136"/>
    </source>
</evidence>
<accession>A0A444IWN7</accession>
<name>A0A444IWN7_9BACT</name>
<sequence length="186" mass="20861">MVTISFFFWTLIVLFGIIGSMRGWAKEMLVTFSLVMALFVMQIALTYVGPIKKIWDAMEGSTQFHTASLIMILFALFGYHTPNSQKVTKNLARDNKSAARHWLQDMMLGGILGAGNGYLLVGTIWFFLDTAKYPVPEWVLTRPVVGTPAGDAALQLLEWLPPVWLEVPIIYFVVAVVFTFVIIVLV</sequence>
<evidence type="ECO:0000256" key="2">
    <source>
        <dbReference type="ARBA" id="ARBA00022692"/>
    </source>
</evidence>
<gene>
    <name evidence="6" type="ORF">H206_01050</name>
</gene>
<evidence type="ECO:0000256" key="1">
    <source>
        <dbReference type="ARBA" id="ARBA00004141"/>
    </source>
</evidence>
<protein>
    <submittedName>
        <fullName evidence="6">Colicin V production protein</fullName>
    </submittedName>
</protein>
<reference evidence="6 7" key="1">
    <citation type="submission" date="2017-01" db="EMBL/GenBank/DDBJ databases">
        <title>The cable genome- insights into the physiology and evolution of filamentous bacteria capable of sulfide oxidation via long distance electron transfer.</title>
        <authorList>
            <person name="Schreiber L."/>
            <person name="Bjerg J.T."/>
            <person name="Boggild A."/>
            <person name="Van De Vossenberg J."/>
            <person name="Meysman F."/>
            <person name="Nielsen L.P."/>
            <person name="Schramm A."/>
            <person name="Kjeldsen K.U."/>
        </authorList>
    </citation>
    <scope>NUCLEOTIDE SEQUENCE [LARGE SCALE GENOMIC DNA]</scope>
    <source>
        <strain evidence="6">MCF</strain>
    </source>
</reference>
<evidence type="ECO:0000256" key="5">
    <source>
        <dbReference type="SAM" id="Phobius"/>
    </source>
</evidence>
<feature type="transmembrane region" description="Helical" evidence="5">
    <location>
        <begin position="102"/>
        <end position="128"/>
    </location>
</feature>
<keyword evidence="2 5" id="KW-0812">Transmembrane</keyword>
<feature type="transmembrane region" description="Helical" evidence="5">
    <location>
        <begin position="32"/>
        <end position="51"/>
    </location>
</feature>
<dbReference type="Pfam" id="PF02674">
    <property type="entry name" value="Colicin_V"/>
    <property type="match status" value="1"/>
</dbReference>
<evidence type="ECO:0000256" key="3">
    <source>
        <dbReference type="ARBA" id="ARBA00022989"/>
    </source>
</evidence>
<feature type="transmembrane region" description="Helical" evidence="5">
    <location>
        <begin position="63"/>
        <end position="81"/>
    </location>
</feature>
<dbReference type="AlphaFoldDB" id="A0A444IWN7"/>
<organism evidence="6 7">
    <name type="scientific">Candidatus Electrothrix aarhusensis</name>
    <dbReference type="NCBI Taxonomy" id="1859131"/>
    <lineage>
        <taxon>Bacteria</taxon>
        <taxon>Pseudomonadati</taxon>
        <taxon>Thermodesulfobacteriota</taxon>
        <taxon>Desulfobulbia</taxon>
        <taxon>Desulfobulbales</taxon>
        <taxon>Desulfobulbaceae</taxon>
        <taxon>Candidatus Electrothrix</taxon>
    </lineage>
</organism>
<keyword evidence="3 5" id="KW-1133">Transmembrane helix</keyword>